<accession>A0A939BVX4</accession>
<evidence type="ECO:0000256" key="1">
    <source>
        <dbReference type="SAM" id="MobiDB-lite"/>
    </source>
</evidence>
<feature type="compositionally biased region" description="Basic and acidic residues" evidence="1">
    <location>
        <begin position="1"/>
        <end position="13"/>
    </location>
</feature>
<dbReference type="Proteomes" id="UP000663791">
    <property type="component" value="Unassembled WGS sequence"/>
</dbReference>
<dbReference type="InterPro" id="IPR006680">
    <property type="entry name" value="Amidohydro-rel"/>
</dbReference>
<dbReference type="InterPro" id="IPR011059">
    <property type="entry name" value="Metal-dep_hydrolase_composite"/>
</dbReference>
<gene>
    <name evidence="3" type="ORF">JK386_10945</name>
</gene>
<evidence type="ECO:0000313" key="3">
    <source>
        <dbReference type="EMBL" id="MBM9460421.1"/>
    </source>
</evidence>
<evidence type="ECO:0000259" key="2">
    <source>
        <dbReference type="Pfam" id="PF01979"/>
    </source>
</evidence>
<dbReference type="Gene3D" id="3.20.20.140">
    <property type="entry name" value="Metal-dependent hydrolases"/>
    <property type="match status" value="1"/>
</dbReference>
<protein>
    <submittedName>
        <fullName evidence="3">Amidohydrolase family protein</fullName>
    </submittedName>
</protein>
<dbReference type="EMBL" id="JAERTX010000008">
    <property type="protein sequence ID" value="MBM9460421.1"/>
    <property type="molecule type" value="Genomic_DNA"/>
</dbReference>
<dbReference type="PANTHER" id="PTHR43135">
    <property type="entry name" value="ALPHA-D-RIBOSE 1-METHYLPHOSPHONATE 5-TRIPHOSPHATE DIPHOSPHATASE"/>
    <property type="match status" value="1"/>
</dbReference>
<feature type="domain" description="Amidohydrolase-related" evidence="2">
    <location>
        <begin position="75"/>
        <end position="388"/>
    </location>
</feature>
<dbReference type="GO" id="GO:0016810">
    <property type="term" value="F:hydrolase activity, acting on carbon-nitrogen (but not peptide) bonds"/>
    <property type="evidence" value="ECO:0007669"/>
    <property type="project" value="InterPro"/>
</dbReference>
<dbReference type="Pfam" id="PF01979">
    <property type="entry name" value="Amidohydro_1"/>
    <property type="match status" value="1"/>
</dbReference>
<reference evidence="3" key="1">
    <citation type="submission" date="2021-01" db="EMBL/GenBank/DDBJ databases">
        <title>Novel species in genus Nocardioides.</title>
        <authorList>
            <person name="Zhang G."/>
        </authorList>
    </citation>
    <scope>NUCLEOTIDE SEQUENCE</scope>
    <source>
        <strain evidence="3">Zg-536</strain>
    </source>
</reference>
<sequence>MVRCGRDRGDLRAPRARRSPRSPPTPVGVGSVRAVSALRFSGPVLPDGEVREVFVLDGRVTYERPTGAQKAGEGWILPGLVDAHNHLGLEDGGAISDEQIEEQALADRGNGVLLTRDCGSPSDTRWVQEREDLPRLIRCGRHVARTRRYIKNYGHEVEPEALTDTVAEQARAGDGWVKLVGDWISREAGDLAPSFPADAVADAIEVAHAHGAKVTAHCFGTDSISPLLDAGIDCIEHGTGLTHEHLERMVAAGVALVPTVLQTTKFPEFADAGREKFPDYAHTMEQLYARRREVLMNAHDAGVALYVGSDGGGSTRHGVLHEEILAMIEMGLSAEYVIGAASWRGREWLGFNGGLDEGAPADFVVYPRNPVEDPSVLAEPSYVVLRGRVY</sequence>
<proteinExistence type="predicted"/>
<feature type="region of interest" description="Disordered" evidence="1">
    <location>
        <begin position="1"/>
        <end position="29"/>
    </location>
</feature>
<evidence type="ECO:0000313" key="4">
    <source>
        <dbReference type="Proteomes" id="UP000663791"/>
    </source>
</evidence>
<keyword evidence="4" id="KW-1185">Reference proteome</keyword>
<dbReference type="AlphaFoldDB" id="A0A939BVX4"/>
<organism evidence="3 4">
    <name type="scientific">Nocardioides faecalis</name>
    <dbReference type="NCBI Taxonomy" id="2803858"/>
    <lineage>
        <taxon>Bacteria</taxon>
        <taxon>Bacillati</taxon>
        <taxon>Actinomycetota</taxon>
        <taxon>Actinomycetes</taxon>
        <taxon>Propionibacteriales</taxon>
        <taxon>Nocardioidaceae</taxon>
        <taxon>Nocardioides</taxon>
    </lineage>
</organism>
<dbReference type="InterPro" id="IPR032466">
    <property type="entry name" value="Metal_Hydrolase"/>
</dbReference>
<dbReference type="InterPro" id="IPR051781">
    <property type="entry name" value="Metallo-dep_Hydrolase"/>
</dbReference>
<dbReference type="Gene3D" id="2.30.40.10">
    <property type="entry name" value="Urease, subunit C, domain 1"/>
    <property type="match status" value="1"/>
</dbReference>
<comment type="caution">
    <text evidence="3">The sequence shown here is derived from an EMBL/GenBank/DDBJ whole genome shotgun (WGS) entry which is preliminary data.</text>
</comment>
<name>A0A939BVX4_9ACTN</name>
<dbReference type="PANTHER" id="PTHR43135:SF4">
    <property type="entry name" value="AMIDOHYDROLASE-RELATED DOMAIN-CONTAINING PROTEIN"/>
    <property type="match status" value="1"/>
</dbReference>
<dbReference type="SUPFAM" id="SSF51556">
    <property type="entry name" value="Metallo-dependent hydrolases"/>
    <property type="match status" value="1"/>
</dbReference>